<protein>
    <recommendedName>
        <fullName evidence="3">Lipoprotein</fullName>
    </recommendedName>
</protein>
<gene>
    <name evidence="1" type="ORF">GCM10008938_30790</name>
</gene>
<accession>A0ABQ2D2I7</accession>
<reference evidence="2" key="1">
    <citation type="journal article" date="2019" name="Int. J. Syst. Evol. Microbiol.">
        <title>The Global Catalogue of Microorganisms (GCM) 10K type strain sequencing project: providing services to taxonomists for standard genome sequencing and annotation.</title>
        <authorList>
            <consortium name="The Broad Institute Genomics Platform"/>
            <consortium name="The Broad Institute Genome Sequencing Center for Infectious Disease"/>
            <person name="Wu L."/>
            <person name="Ma J."/>
        </authorList>
    </citation>
    <scope>NUCLEOTIDE SEQUENCE [LARGE SCALE GENOMIC DNA]</scope>
    <source>
        <strain evidence="2">JCM 14370</strain>
    </source>
</reference>
<organism evidence="1 2">
    <name type="scientific">Deinococcus roseus</name>
    <dbReference type="NCBI Taxonomy" id="392414"/>
    <lineage>
        <taxon>Bacteria</taxon>
        <taxon>Thermotogati</taxon>
        <taxon>Deinococcota</taxon>
        <taxon>Deinococci</taxon>
        <taxon>Deinococcales</taxon>
        <taxon>Deinococcaceae</taxon>
        <taxon>Deinococcus</taxon>
    </lineage>
</organism>
<dbReference type="EMBL" id="BMOD01000012">
    <property type="protein sequence ID" value="GGJ42497.1"/>
    <property type="molecule type" value="Genomic_DNA"/>
</dbReference>
<comment type="caution">
    <text evidence="1">The sequence shown here is derived from an EMBL/GenBank/DDBJ whole genome shotgun (WGS) entry which is preliminary data.</text>
</comment>
<dbReference type="Proteomes" id="UP000632222">
    <property type="component" value="Unassembled WGS sequence"/>
</dbReference>
<evidence type="ECO:0000313" key="1">
    <source>
        <dbReference type="EMBL" id="GGJ42497.1"/>
    </source>
</evidence>
<proteinExistence type="predicted"/>
<dbReference type="RefSeq" id="WP_189003877.1">
    <property type="nucleotide sequence ID" value="NZ_BMOD01000012.1"/>
</dbReference>
<sequence length="487" mass="50797">MRIDMSGKGFTRMVQVATLPLLGTLTGCGLFSPLPAITPAQKAATAVLAALADVEKNNPYSTGLDATCTYLDGKVTVQSGEQKKTLDAAALKKITCSSTQAEFSVTIMPTVGREFTQKTSKDPDLMGARKVALETLQAMDSTESSNANSNGADAVCDFTAPTLTVTSGKETRKVAAPEAIISISCSNTIGIYTVEIKTKKGLTLTQKQNKPEDRFAGLVARDVLKAMAEVEEANLSYYQRVFVCDFTAPQITVTAGTASLIVDAPLPVNGVTCTSTATTYSVTVTTSDGHAVTRTVAKDPAILERDRKAAETVANSVLDAMALVEKNNLTSTGADATCSAIASGSITVISGAEVQEVPAPLPVNSITCTSTQTIFSVTANTTRGVSFTLTRPKDPAIMENDRLVAETVAQNVAHALLEVEKANPDSTGADGLCAYNTPTVSVISGAEHRDVAAPLPVTSVTCSSSLSSIDVTVWTARGNQASFSLTK</sequence>
<keyword evidence="2" id="KW-1185">Reference proteome</keyword>
<evidence type="ECO:0000313" key="2">
    <source>
        <dbReference type="Proteomes" id="UP000632222"/>
    </source>
</evidence>
<evidence type="ECO:0008006" key="3">
    <source>
        <dbReference type="Google" id="ProtNLM"/>
    </source>
</evidence>
<dbReference type="PROSITE" id="PS51257">
    <property type="entry name" value="PROKAR_LIPOPROTEIN"/>
    <property type="match status" value="1"/>
</dbReference>
<name>A0ABQ2D2I7_9DEIO</name>